<dbReference type="GO" id="GO:0016740">
    <property type="term" value="F:transferase activity"/>
    <property type="evidence" value="ECO:0007669"/>
    <property type="project" value="UniProtKB-KW"/>
</dbReference>
<dbReference type="Proteomes" id="UP000199150">
    <property type="component" value="Unassembled WGS sequence"/>
</dbReference>
<dbReference type="AlphaFoldDB" id="A0A1G4SEM2"/>
<dbReference type="InterPro" id="IPR001173">
    <property type="entry name" value="Glyco_trans_2-like"/>
</dbReference>
<evidence type="ECO:0000313" key="4">
    <source>
        <dbReference type="Proteomes" id="UP000199150"/>
    </source>
</evidence>
<gene>
    <name evidence="3" type="ORF">SAMN02927928_2631</name>
</gene>
<dbReference type="PANTHER" id="PTHR43179:SF7">
    <property type="entry name" value="RHAMNOSYLTRANSFERASE WBBL"/>
    <property type="match status" value="1"/>
</dbReference>
<evidence type="ECO:0000259" key="2">
    <source>
        <dbReference type="Pfam" id="PF13632"/>
    </source>
</evidence>
<dbReference type="EMBL" id="FMTS01000004">
    <property type="protein sequence ID" value="SCW67662.1"/>
    <property type="molecule type" value="Genomic_DNA"/>
</dbReference>
<dbReference type="STRING" id="260084.SAMN02927928_2631"/>
<evidence type="ECO:0000313" key="3">
    <source>
        <dbReference type="EMBL" id="SCW67662.1"/>
    </source>
</evidence>
<dbReference type="PANTHER" id="PTHR43179">
    <property type="entry name" value="RHAMNOSYLTRANSFERASE WBBL"/>
    <property type="match status" value="1"/>
</dbReference>
<dbReference type="CDD" id="cd04186">
    <property type="entry name" value="GT_2_like_c"/>
    <property type="match status" value="1"/>
</dbReference>
<proteinExistence type="predicted"/>
<dbReference type="SUPFAM" id="SSF53448">
    <property type="entry name" value="Nucleotide-diphospho-sugar transferases"/>
    <property type="match status" value="1"/>
</dbReference>
<feature type="domain" description="Glycosyltransferase 2-like" evidence="2">
    <location>
        <begin position="318"/>
        <end position="398"/>
    </location>
</feature>
<reference evidence="4" key="1">
    <citation type="submission" date="2016-10" db="EMBL/GenBank/DDBJ databases">
        <authorList>
            <person name="Varghese N."/>
            <person name="Submissions S."/>
        </authorList>
    </citation>
    <scope>NUCLEOTIDE SEQUENCE [LARGE SCALE GENOMIC DNA]</scope>
    <source>
        <strain evidence="4">CGMCC 1.3431</strain>
    </source>
</reference>
<protein>
    <submittedName>
        <fullName evidence="3">Glycosyltransferase, GT2 family</fullName>
    </submittedName>
</protein>
<sequence>MTTKANTQAPIAAGEKLDMAPRELSGMCLFQAVGGGLEVELLEVETYQRSVVYLRDGSELVLFVPKGCYGIWLRQLHPQGRATLRIVQMSVLKRLVFFTRKLLSLLRRGPVQAVTSIAGFWRRKGRLTAASFDIAPSGADLPVEHREFLPPMALTEKPSVSIIIPTKVHAELLESCVNSLGAMEDAQTELIIVDNGAVAPDMLRVLDDLRGRENTQVLRLDIPFNFSRLCNAGARLARHECLLFLNDDIEAMDADWLNGMLGYATRPDVGVVGARLLYPSGLLQHAGIAANLVPGPGHPFRLAPRDVWSRNPLMAVAGEVDAVTGACLMIRASLFEALGGFNEDDFAISLNDVDLCLRVREQGLKVIYAPQATLIHKESQSRRDDDHPAERARRQTELKAFYRRHGAAARHSCFYPEGLRRDTDRAIKI</sequence>
<dbReference type="Gene3D" id="3.90.550.10">
    <property type="entry name" value="Spore Coat Polysaccharide Biosynthesis Protein SpsA, Chain A"/>
    <property type="match status" value="1"/>
</dbReference>
<feature type="domain" description="Glycosyltransferase 2-like" evidence="1">
    <location>
        <begin position="161"/>
        <end position="281"/>
    </location>
</feature>
<dbReference type="Pfam" id="PF00535">
    <property type="entry name" value="Glycos_transf_2"/>
    <property type="match status" value="1"/>
</dbReference>
<keyword evidence="3" id="KW-0808">Transferase</keyword>
<name>A0A1G4SEM2_9CAUL</name>
<dbReference type="RefSeq" id="WP_170828317.1">
    <property type="nucleotide sequence ID" value="NZ_CBCRYE010000002.1"/>
</dbReference>
<accession>A0A1G4SEM2</accession>
<dbReference type="InterPro" id="IPR029044">
    <property type="entry name" value="Nucleotide-diphossugar_trans"/>
</dbReference>
<keyword evidence="4" id="KW-1185">Reference proteome</keyword>
<organism evidence="3 4">
    <name type="scientific">Asticcacaulis taihuensis</name>
    <dbReference type="NCBI Taxonomy" id="260084"/>
    <lineage>
        <taxon>Bacteria</taxon>
        <taxon>Pseudomonadati</taxon>
        <taxon>Pseudomonadota</taxon>
        <taxon>Alphaproteobacteria</taxon>
        <taxon>Caulobacterales</taxon>
        <taxon>Caulobacteraceae</taxon>
        <taxon>Asticcacaulis</taxon>
    </lineage>
</organism>
<dbReference type="Pfam" id="PF13632">
    <property type="entry name" value="Glyco_trans_2_3"/>
    <property type="match status" value="1"/>
</dbReference>
<evidence type="ECO:0000259" key="1">
    <source>
        <dbReference type="Pfam" id="PF00535"/>
    </source>
</evidence>